<dbReference type="InterPro" id="IPR007122">
    <property type="entry name" value="Villin/Gelsolin"/>
</dbReference>
<protein>
    <recommendedName>
        <fullName evidence="2">Gelsolin-like domain-containing protein</fullName>
    </recommendedName>
</protein>
<dbReference type="GO" id="GO:0005737">
    <property type="term" value="C:cytoplasm"/>
    <property type="evidence" value="ECO:0007669"/>
    <property type="project" value="TreeGrafter"/>
</dbReference>
<dbReference type="Gene3D" id="3.40.20.10">
    <property type="entry name" value="Severin"/>
    <property type="match status" value="2"/>
</dbReference>
<organism evidence="3 4">
    <name type="scientific">Paralvinella palmiformis</name>
    <dbReference type="NCBI Taxonomy" id="53620"/>
    <lineage>
        <taxon>Eukaryota</taxon>
        <taxon>Metazoa</taxon>
        <taxon>Spiralia</taxon>
        <taxon>Lophotrochozoa</taxon>
        <taxon>Annelida</taxon>
        <taxon>Polychaeta</taxon>
        <taxon>Sedentaria</taxon>
        <taxon>Canalipalpata</taxon>
        <taxon>Terebellida</taxon>
        <taxon>Terebelliformia</taxon>
        <taxon>Alvinellidae</taxon>
        <taxon>Paralvinella</taxon>
    </lineage>
</organism>
<dbReference type="GO" id="GO:0051015">
    <property type="term" value="F:actin filament binding"/>
    <property type="evidence" value="ECO:0007669"/>
    <property type="project" value="InterPro"/>
</dbReference>
<dbReference type="GO" id="GO:0008154">
    <property type="term" value="P:actin polymerization or depolymerization"/>
    <property type="evidence" value="ECO:0007669"/>
    <property type="project" value="TreeGrafter"/>
</dbReference>
<dbReference type="SUPFAM" id="SSF55753">
    <property type="entry name" value="Actin depolymerizing proteins"/>
    <property type="match status" value="2"/>
</dbReference>
<dbReference type="SMART" id="SM00262">
    <property type="entry name" value="GEL"/>
    <property type="match status" value="2"/>
</dbReference>
<evidence type="ECO:0000313" key="3">
    <source>
        <dbReference type="EMBL" id="KAK2162493.1"/>
    </source>
</evidence>
<dbReference type="GO" id="GO:0015629">
    <property type="term" value="C:actin cytoskeleton"/>
    <property type="evidence" value="ECO:0007669"/>
    <property type="project" value="TreeGrafter"/>
</dbReference>
<dbReference type="GO" id="GO:0005546">
    <property type="term" value="F:phosphatidylinositol-4,5-bisphosphate binding"/>
    <property type="evidence" value="ECO:0007669"/>
    <property type="project" value="TreeGrafter"/>
</dbReference>
<dbReference type="EMBL" id="JAODUP010000097">
    <property type="protein sequence ID" value="KAK2162493.1"/>
    <property type="molecule type" value="Genomic_DNA"/>
</dbReference>
<comment type="caution">
    <text evidence="3">The sequence shown here is derived from an EMBL/GenBank/DDBJ whole genome shotgun (WGS) entry which is preliminary data.</text>
</comment>
<dbReference type="Proteomes" id="UP001208570">
    <property type="component" value="Unassembled WGS sequence"/>
</dbReference>
<dbReference type="PANTHER" id="PTHR11977">
    <property type="entry name" value="VILLIN"/>
    <property type="match status" value="1"/>
</dbReference>
<dbReference type="PRINTS" id="PR00597">
    <property type="entry name" value="GELSOLIN"/>
</dbReference>
<keyword evidence="4" id="KW-1185">Reference proteome</keyword>
<accession>A0AAD9K1P8</accession>
<dbReference type="InterPro" id="IPR007123">
    <property type="entry name" value="Gelsolin-like_dom"/>
</dbReference>
<evidence type="ECO:0000313" key="4">
    <source>
        <dbReference type="Proteomes" id="UP001208570"/>
    </source>
</evidence>
<name>A0AAD9K1P8_9ANNE</name>
<dbReference type="InterPro" id="IPR029006">
    <property type="entry name" value="ADF-H/Gelsolin-like_dom_sf"/>
</dbReference>
<evidence type="ECO:0000259" key="2">
    <source>
        <dbReference type="Pfam" id="PF00626"/>
    </source>
</evidence>
<dbReference type="GO" id="GO:0051014">
    <property type="term" value="P:actin filament severing"/>
    <property type="evidence" value="ECO:0007669"/>
    <property type="project" value="TreeGrafter"/>
</dbReference>
<proteinExistence type="predicted"/>
<dbReference type="PANTHER" id="PTHR11977:SF123">
    <property type="entry name" value="GELSOLIN"/>
    <property type="match status" value="1"/>
</dbReference>
<dbReference type="GO" id="GO:0051016">
    <property type="term" value="P:barbed-end actin filament capping"/>
    <property type="evidence" value="ECO:0007669"/>
    <property type="project" value="TreeGrafter"/>
</dbReference>
<feature type="domain" description="Gelsolin-like" evidence="2">
    <location>
        <begin position="125"/>
        <end position="185"/>
    </location>
</feature>
<gene>
    <name evidence="3" type="ORF">LSH36_97g01014</name>
</gene>
<keyword evidence="1" id="KW-0677">Repeat</keyword>
<dbReference type="AlphaFoldDB" id="A0AAD9K1P8"/>
<evidence type="ECO:0000256" key="1">
    <source>
        <dbReference type="ARBA" id="ARBA00022737"/>
    </source>
</evidence>
<dbReference type="Pfam" id="PF00626">
    <property type="entry name" value="Gelsolin"/>
    <property type="match status" value="1"/>
</dbReference>
<sequence length="227" mass="26128">MENRATRTCSSGSEVSEEYTGLQKFKYDLHYWLGSDCTEEDTMSVFTRVLELEETLGESTVQYREVQGHETSLFLSYFKNNIRYLIGGLRSVSNQNEGRKKRLFQVKGKKNIRIAQVGRRVIRQSVTCMCGSLNQGDTFVLEVNKDIYVWIGPGSTRKEKLTGLAFARLLKEAEHGNKAHIHIVQDWNDNKQFYKALGSHDKVIKAADEHDNEDIIKKLDQQILVYK</sequence>
<reference evidence="3" key="1">
    <citation type="journal article" date="2023" name="Mol. Biol. Evol.">
        <title>Third-Generation Sequencing Reveals the Adaptive Role of the Epigenome in Three Deep-Sea Polychaetes.</title>
        <authorList>
            <person name="Perez M."/>
            <person name="Aroh O."/>
            <person name="Sun Y."/>
            <person name="Lan Y."/>
            <person name="Juniper S.K."/>
            <person name="Young C.R."/>
            <person name="Angers B."/>
            <person name="Qian P.Y."/>
        </authorList>
    </citation>
    <scope>NUCLEOTIDE SEQUENCE</scope>
    <source>
        <strain evidence="3">P08H-3</strain>
    </source>
</reference>